<proteinExistence type="predicted"/>
<dbReference type="AlphaFoldDB" id="X1UFS0"/>
<protein>
    <submittedName>
        <fullName evidence="1">Uncharacterized protein</fullName>
    </submittedName>
</protein>
<accession>X1UFS0</accession>
<dbReference type="EMBL" id="BARW01015769">
    <property type="protein sequence ID" value="GAI98715.1"/>
    <property type="molecule type" value="Genomic_DNA"/>
</dbReference>
<comment type="caution">
    <text evidence="1">The sequence shown here is derived from an EMBL/GenBank/DDBJ whole genome shotgun (WGS) entry which is preliminary data.</text>
</comment>
<evidence type="ECO:0000313" key="1">
    <source>
        <dbReference type="EMBL" id="GAI98715.1"/>
    </source>
</evidence>
<sequence>PHLLYLIDKYAKGLTLVNAVKFDSTTGLNTPFSPY</sequence>
<feature type="non-terminal residue" evidence="1">
    <location>
        <position position="1"/>
    </location>
</feature>
<name>X1UFS0_9ZZZZ</name>
<reference evidence="1" key="1">
    <citation type="journal article" date="2014" name="Front. Microbiol.">
        <title>High frequency of phylogenetically diverse reductive dehalogenase-homologous genes in deep subseafloor sedimentary metagenomes.</title>
        <authorList>
            <person name="Kawai M."/>
            <person name="Futagami T."/>
            <person name="Toyoda A."/>
            <person name="Takaki Y."/>
            <person name="Nishi S."/>
            <person name="Hori S."/>
            <person name="Arai W."/>
            <person name="Tsubouchi T."/>
            <person name="Morono Y."/>
            <person name="Uchiyama I."/>
            <person name="Ito T."/>
            <person name="Fujiyama A."/>
            <person name="Inagaki F."/>
            <person name="Takami H."/>
        </authorList>
    </citation>
    <scope>NUCLEOTIDE SEQUENCE</scope>
    <source>
        <strain evidence="1">Expedition CK06-06</strain>
    </source>
</reference>
<gene>
    <name evidence="1" type="ORF">S12H4_27608</name>
</gene>
<organism evidence="1">
    <name type="scientific">marine sediment metagenome</name>
    <dbReference type="NCBI Taxonomy" id="412755"/>
    <lineage>
        <taxon>unclassified sequences</taxon>
        <taxon>metagenomes</taxon>
        <taxon>ecological metagenomes</taxon>
    </lineage>
</organism>